<dbReference type="EMBL" id="BGZH01000001">
    <property type="protein sequence ID" value="GBO83533.1"/>
    <property type="molecule type" value="Genomic_DNA"/>
</dbReference>
<evidence type="ECO:0000256" key="1">
    <source>
        <dbReference type="SAM" id="MobiDB-lite"/>
    </source>
</evidence>
<evidence type="ECO:0000313" key="3">
    <source>
        <dbReference type="EMBL" id="GBO83533.1"/>
    </source>
</evidence>
<dbReference type="Gene3D" id="2.60.40.10">
    <property type="entry name" value="Immunoglobulins"/>
    <property type="match status" value="1"/>
</dbReference>
<accession>A0A5M3PKT1</accession>
<dbReference type="PROSITE" id="PS51257">
    <property type="entry name" value="PROKAR_LIPOPROTEIN"/>
    <property type="match status" value="1"/>
</dbReference>
<sequence length="698" mass="73028">MKMFNLLFLRVLAVAIVSLALAGCLRSSDETDDNLVGDDSTDEVDGGDVADSGGTGDTGGDEGDDPTSGAPAAPVVTAAYDDWTLTFTWPAVAGADYYQMFEDPDGLSGFTQIGSDLTANEYVNNISLTERNGARYVVAACNSEGCTDSSEVTVDSLDSGITPIVVSGDPAPGIGSGAVFSGEVGTRLRFDVNQSGTVAILGATDQTDSSGTLRDGIFSDSPVAGLSLIQADDTTLPASDATYSGFFNVLIDDAGQITFGGILNQQSGSVTDEVDGLNNEVLLRSTAGTTSVIAREGDPARNGTDFPTLDAGDIYFTENVQGNRVFSSISSDGNGAITFEPGPNTDAFQVSDDSTYPAGGALWTITGLGQKAQSLKAGETLLPGNLEPKSFGFLDFDSNQAEQLVFGVALQNADGSALPTSEDTGIYVRNADGSYREVVREAGGSARDFIYNLNSARPLLTDNGEVFYYALRGVSGPANRGIYTDSLDGSDFTRVSRSEQTLLMDDGSLFEVTGFIGGAESFDVGADDSMAFLVNSGTLDQEDALLVWTNDGTSATTTLYFQEGDPVRGMPDASGIELDPGSLDSAPRLAFSRQSWAAFQASDEADINNRKSLLLASSPNGYTRVIAREGQQFAIDGVDYGVVTEILDFKMASAAEMIVSLRFDADGIFGLQPDGSFVGPDGKNGLFRVELCSPSEPC</sequence>
<protein>
    <recommendedName>
        <fullName evidence="5">Fibronectin type-III domain-containing protein</fullName>
    </recommendedName>
</protein>
<dbReference type="InterPro" id="IPR013783">
    <property type="entry name" value="Ig-like_fold"/>
</dbReference>
<evidence type="ECO:0000313" key="4">
    <source>
        <dbReference type="Proteomes" id="UP000340077"/>
    </source>
</evidence>
<organism evidence="3 4">
    <name type="scientific">Marinobacter salsuginis</name>
    <dbReference type="NCBI Taxonomy" id="418719"/>
    <lineage>
        <taxon>Bacteria</taxon>
        <taxon>Pseudomonadati</taxon>
        <taxon>Pseudomonadota</taxon>
        <taxon>Gammaproteobacteria</taxon>
        <taxon>Pseudomonadales</taxon>
        <taxon>Marinobacteraceae</taxon>
        <taxon>Marinobacter</taxon>
    </lineage>
</organism>
<proteinExistence type="predicted"/>
<dbReference type="AlphaFoldDB" id="A0A5M3PKT1"/>
<dbReference type="Proteomes" id="UP000340077">
    <property type="component" value="Unassembled WGS sequence"/>
</dbReference>
<gene>
    <name evidence="3" type="ORF">MS5N3_09840</name>
</gene>
<feature type="region of interest" description="Disordered" evidence="1">
    <location>
        <begin position="29"/>
        <end position="73"/>
    </location>
</feature>
<feature type="chain" id="PRO_5024383465" description="Fibronectin type-III domain-containing protein" evidence="2">
    <location>
        <begin position="23"/>
        <end position="698"/>
    </location>
</feature>
<comment type="caution">
    <text evidence="3">The sequence shown here is derived from an EMBL/GenBank/DDBJ whole genome shotgun (WGS) entry which is preliminary data.</text>
</comment>
<feature type="signal peptide" evidence="2">
    <location>
        <begin position="1"/>
        <end position="22"/>
    </location>
</feature>
<reference evidence="3 4" key="1">
    <citation type="journal article" date="2019" name="J. Gen. Appl. Microbiol.">
        <title>Aerobic degradation of cis-dichloroethene by the marine bacterium Marinobacter salsuginis strain 5N-3.</title>
        <authorList>
            <person name="Inoue Y."/>
            <person name="Fukunaga Y."/>
            <person name="Katsumata H."/>
            <person name="Ohji S."/>
            <person name="Hosoyama A."/>
            <person name="Mori K."/>
            <person name="Ando K."/>
        </authorList>
    </citation>
    <scope>NUCLEOTIDE SEQUENCE [LARGE SCALE GENOMIC DNA]</scope>
    <source>
        <strain evidence="3 4">5N-3</strain>
    </source>
</reference>
<feature type="compositionally biased region" description="Acidic residues" evidence="1">
    <location>
        <begin position="30"/>
        <end position="48"/>
    </location>
</feature>
<evidence type="ECO:0000256" key="2">
    <source>
        <dbReference type="SAM" id="SignalP"/>
    </source>
</evidence>
<keyword evidence="2" id="KW-0732">Signal</keyword>
<dbReference type="RefSeq" id="WP_153633842.1">
    <property type="nucleotide sequence ID" value="NZ_BGZH01000001.1"/>
</dbReference>
<evidence type="ECO:0008006" key="5">
    <source>
        <dbReference type="Google" id="ProtNLM"/>
    </source>
</evidence>
<keyword evidence="4" id="KW-1185">Reference proteome</keyword>
<name>A0A5M3PKT1_9GAMM</name>